<organism evidence="1 2">
    <name type="scientific">Ixodes persulcatus</name>
    <name type="common">Taiga tick</name>
    <dbReference type="NCBI Taxonomy" id="34615"/>
    <lineage>
        <taxon>Eukaryota</taxon>
        <taxon>Metazoa</taxon>
        <taxon>Ecdysozoa</taxon>
        <taxon>Arthropoda</taxon>
        <taxon>Chelicerata</taxon>
        <taxon>Arachnida</taxon>
        <taxon>Acari</taxon>
        <taxon>Parasitiformes</taxon>
        <taxon>Ixodida</taxon>
        <taxon>Ixodoidea</taxon>
        <taxon>Ixodidae</taxon>
        <taxon>Ixodinae</taxon>
        <taxon>Ixodes</taxon>
    </lineage>
</organism>
<reference evidence="1 2" key="1">
    <citation type="journal article" date="2020" name="Cell">
        <title>Large-Scale Comparative Analyses of Tick Genomes Elucidate Their Genetic Diversity and Vector Capacities.</title>
        <authorList>
            <consortium name="Tick Genome and Microbiome Consortium (TIGMIC)"/>
            <person name="Jia N."/>
            <person name="Wang J."/>
            <person name="Shi W."/>
            <person name="Du L."/>
            <person name="Sun Y."/>
            <person name="Zhan W."/>
            <person name="Jiang J.F."/>
            <person name="Wang Q."/>
            <person name="Zhang B."/>
            <person name="Ji P."/>
            <person name="Bell-Sakyi L."/>
            <person name="Cui X.M."/>
            <person name="Yuan T.T."/>
            <person name="Jiang B.G."/>
            <person name="Yang W.F."/>
            <person name="Lam T.T."/>
            <person name="Chang Q.C."/>
            <person name="Ding S.J."/>
            <person name="Wang X.J."/>
            <person name="Zhu J.G."/>
            <person name="Ruan X.D."/>
            <person name="Zhao L."/>
            <person name="Wei J.T."/>
            <person name="Ye R.Z."/>
            <person name="Que T.C."/>
            <person name="Du C.H."/>
            <person name="Zhou Y.H."/>
            <person name="Cheng J.X."/>
            <person name="Dai P.F."/>
            <person name="Guo W.B."/>
            <person name="Han X.H."/>
            <person name="Huang E.J."/>
            <person name="Li L.F."/>
            <person name="Wei W."/>
            <person name="Gao Y.C."/>
            <person name="Liu J.Z."/>
            <person name="Shao H.Z."/>
            <person name="Wang X."/>
            <person name="Wang C.C."/>
            <person name="Yang T.C."/>
            <person name="Huo Q.B."/>
            <person name="Li W."/>
            <person name="Chen H.Y."/>
            <person name="Chen S.E."/>
            <person name="Zhou L.G."/>
            <person name="Ni X.B."/>
            <person name="Tian J.H."/>
            <person name="Sheng Y."/>
            <person name="Liu T."/>
            <person name="Pan Y.S."/>
            <person name="Xia L.Y."/>
            <person name="Li J."/>
            <person name="Zhao F."/>
            <person name="Cao W.C."/>
        </authorList>
    </citation>
    <scope>NUCLEOTIDE SEQUENCE [LARGE SCALE GENOMIC DNA]</scope>
    <source>
        <strain evidence="1">Iper-2018</strain>
    </source>
</reference>
<evidence type="ECO:0000313" key="2">
    <source>
        <dbReference type="Proteomes" id="UP000805193"/>
    </source>
</evidence>
<keyword evidence="2" id="KW-1185">Reference proteome</keyword>
<sequence>MPVIKRLRGYCDILDLRPIHFQETLPDEICCSVCDVIPGLLLGLPCGHKYCGACYDQIASRKPARCPLDQVGYGCNCVGCDRDRHYGCQCGCVSRIFVLKPALENKKVRCINANEGCSFVGSLNTLKEHFQVNCQFHVVTCGRCAEHVPQKKLIEHLSDDCRSGRTLSELKKTKHEVGRVIDKLSVAKCVAEDNINSVLACTQAYAKVTNDLQTLLEDCLPRIHQAEKQILQRIGSVAVFEPSLEGQRRSSCLLRNFSGKLRSAASYTSDSFNVAGYPIQVGQTFVGGFADQLYVYLSLLTSVRRTAVNSSQWPIRKTFFLILVHPEDSGKNIKHAIMPSEVEHVDVYFTRIRDKTNKKKIQRPLDKWFKASKLQSDGFVVDDALRVTVEVEG</sequence>
<dbReference type="Proteomes" id="UP000805193">
    <property type="component" value="Unassembled WGS sequence"/>
</dbReference>
<gene>
    <name evidence="1" type="ORF">HPB47_000350</name>
</gene>
<accession>A0AC60PRZ9</accession>
<name>A0AC60PRZ9_IXOPE</name>
<comment type="caution">
    <text evidence="1">The sequence shown here is derived from an EMBL/GenBank/DDBJ whole genome shotgun (WGS) entry which is preliminary data.</text>
</comment>
<evidence type="ECO:0000313" key="1">
    <source>
        <dbReference type="EMBL" id="KAG0423891.1"/>
    </source>
</evidence>
<dbReference type="EMBL" id="JABSTQ010010043">
    <property type="protein sequence ID" value="KAG0423891.1"/>
    <property type="molecule type" value="Genomic_DNA"/>
</dbReference>
<proteinExistence type="predicted"/>
<protein>
    <submittedName>
        <fullName evidence="1">Uncharacterized protein</fullName>
    </submittedName>
</protein>